<dbReference type="EMBL" id="BARW01023378">
    <property type="protein sequence ID" value="GAI95010.1"/>
    <property type="molecule type" value="Genomic_DNA"/>
</dbReference>
<dbReference type="InterPro" id="IPR039424">
    <property type="entry name" value="SBP_5"/>
</dbReference>
<sequence>GGWGIGRDPDHLTDFYHSKEFDPDCIGGWRGYNYPGFVNSTFDYWGDLLKSASTFEEAKEAAFMCQEIIAEQVPGIPMYGFIGVKAYRVEWTDLVNAVGTGINSWWSTYNMHPVGQDYGGRIEYGIKSDIETLNPMTAAWTYTWEVLDKIYEYVYTNNPYDLSEDWGWLAESWEIENYVVSTGHDGIKVTFHFVEDAIWHDDVPFTAEDMEFTYNYIMEQGIPRYASFTQFIDDVVLVDDYTLEVYQNTTSFFAFHYINIPVLPKR</sequence>
<evidence type="ECO:0000259" key="1">
    <source>
        <dbReference type="Pfam" id="PF00496"/>
    </source>
</evidence>
<protein>
    <recommendedName>
        <fullName evidence="1">Solute-binding protein family 5 domain-containing protein</fullName>
    </recommendedName>
</protein>
<dbReference type="Gene3D" id="3.10.105.10">
    <property type="entry name" value="Dipeptide-binding Protein, Domain 3"/>
    <property type="match status" value="1"/>
</dbReference>
<accession>X1U5B8</accession>
<dbReference type="GO" id="GO:1904680">
    <property type="term" value="F:peptide transmembrane transporter activity"/>
    <property type="evidence" value="ECO:0007669"/>
    <property type="project" value="TreeGrafter"/>
</dbReference>
<reference evidence="2" key="1">
    <citation type="journal article" date="2014" name="Front. Microbiol.">
        <title>High frequency of phylogenetically diverse reductive dehalogenase-homologous genes in deep subseafloor sedimentary metagenomes.</title>
        <authorList>
            <person name="Kawai M."/>
            <person name="Futagami T."/>
            <person name="Toyoda A."/>
            <person name="Takaki Y."/>
            <person name="Nishi S."/>
            <person name="Hori S."/>
            <person name="Arai W."/>
            <person name="Tsubouchi T."/>
            <person name="Morono Y."/>
            <person name="Uchiyama I."/>
            <person name="Ito T."/>
            <person name="Fujiyama A."/>
            <person name="Inagaki F."/>
            <person name="Takami H."/>
        </authorList>
    </citation>
    <scope>NUCLEOTIDE SEQUENCE</scope>
    <source>
        <strain evidence="2">Expedition CK06-06</strain>
    </source>
</reference>
<feature type="non-terminal residue" evidence="2">
    <location>
        <position position="266"/>
    </location>
</feature>
<feature type="non-terminal residue" evidence="2">
    <location>
        <position position="1"/>
    </location>
</feature>
<proteinExistence type="predicted"/>
<dbReference type="SUPFAM" id="SSF53850">
    <property type="entry name" value="Periplasmic binding protein-like II"/>
    <property type="match status" value="2"/>
</dbReference>
<dbReference type="InterPro" id="IPR000914">
    <property type="entry name" value="SBP_5_dom"/>
</dbReference>
<dbReference type="Pfam" id="PF00496">
    <property type="entry name" value="SBP_bac_5"/>
    <property type="match status" value="1"/>
</dbReference>
<dbReference type="PANTHER" id="PTHR30290">
    <property type="entry name" value="PERIPLASMIC BINDING COMPONENT OF ABC TRANSPORTER"/>
    <property type="match status" value="1"/>
</dbReference>
<organism evidence="2">
    <name type="scientific">marine sediment metagenome</name>
    <dbReference type="NCBI Taxonomy" id="412755"/>
    <lineage>
        <taxon>unclassified sequences</taxon>
        <taxon>metagenomes</taxon>
        <taxon>ecological metagenomes</taxon>
    </lineage>
</organism>
<evidence type="ECO:0000313" key="2">
    <source>
        <dbReference type="EMBL" id="GAI95010.1"/>
    </source>
</evidence>
<dbReference type="GO" id="GO:0015833">
    <property type="term" value="P:peptide transport"/>
    <property type="evidence" value="ECO:0007669"/>
    <property type="project" value="TreeGrafter"/>
</dbReference>
<name>X1U5B8_9ZZZZ</name>
<dbReference type="AlphaFoldDB" id="X1U5B8"/>
<dbReference type="Gene3D" id="3.40.190.10">
    <property type="entry name" value="Periplasmic binding protein-like II"/>
    <property type="match status" value="1"/>
</dbReference>
<feature type="domain" description="Solute-binding protein family 5" evidence="1">
    <location>
        <begin position="168"/>
        <end position="256"/>
    </location>
</feature>
<comment type="caution">
    <text evidence="2">The sequence shown here is derived from an EMBL/GenBank/DDBJ whole genome shotgun (WGS) entry which is preliminary data.</text>
</comment>
<gene>
    <name evidence="2" type="ORF">S12H4_38792</name>
</gene>